<dbReference type="Proteomes" id="UP000219440">
    <property type="component" value="Unassembled WGS sequence"/>
</dbReference>
<keyword evidence="1" id="KW-0472">Membrane</keyword>
<gene>
    <name evidence="2" type="ORF">SAMN06296378_0458</name>
</gene>
<evidence type="ECO:0000313" key="2">
    <source>
        <dbReference type="EMBL" id="SOE52786.1"/>
    </source>
</evidence>
<evidence type="ECO:0000256" key="1">
    <source>
        <dbReference type="SAM" id="Phobius"/>
    </source>
</evidence>
<dbReference type="OrthoDB" id="5179260at2"/>
<proteinExistence type="predicted"/>
<reference evidence="2 3" key="1">
    <citation type="submission" date="2017-09" db="EMBL/GenBank/DDBJ databases">
        <authorList>
            <person name="Ehlers B."/>
            <person name="Leendertz F.H."/>
        </authorList>
    </citation>
    <scope>NUCLEOTIDE SEQUENCE [LARGE SCALE GENOMIC DNA]</scope>
    <source>
        <strain evidence="2 3">CGMCC 1.05381</strain>
    </source>
</reference>
<dbReference type="RefSeq" id="WP_143544609.1">
    <property type="nucleotide sequence ID" value="NZ_BMLC01000002.1"/>
</dbReference>
<keyword evidence="3" id="KW-1185">Reference proteome</keyword>
<name>A0A2C8YQR2_9MICO</name>
<keyword evidence="1" id="KW-0812">Transmembrane</keyword>
<evidence type="ECO:0000313" key="3">
    <source>
        <dbReference type="Proteomes" id="UP000219440"/>
    </source>
</evidence>
<protein>
    <submittedName>
        <fullName evidence="2">Uncharacterized protein</fullName>
    </submittedName>
</protein>
<feature type="transmembrane region" description="Helical" evidence="1">
    <location>
        <begin position="184"/>
        <end position="205"/>
    </location>
</feature>
<organism evidence="2 3">
    <name type="scientific">Salinibacterium xinjiangense</name>
    <dbReference type="NCBI Taxonomy" id="386302"/>
    <lineage>
        <taxon>Bacteria</taxon>
        <taxon>Bacillati</taxon>
        <taxon>Actinomycetota</taxon>
        <taxon>Actinomycetes</taxon>
        <taxon>Micrococcales</taxon>
        <taxon>Microbacteriaceae</taxon>
        <taxon>Salinibacterium</taxon>
    </lineage>
</organism>
<dbReference type="EMBL" id="OCST01000001">
    <property type="protein sequence ID" value="SOE52786.1"/>
    <property type="molecule type" value="Genomic_DNA"/>
</dbReference>
<keyword evidence="1" id="KW-1133">Transmembrane helix</keyword>
<dbReference type="AlphaFoldDB" id="A0A2C8YQR2"/>
<sequence length="231" mass="24671">MTVRDLGWAMLRRWYVIAAALILSVVGGFLLQRGGGLYATETVVSFLLPDKTSLSLNSGLDDASVIAFAGVVAREVNDGGAPASYSTDDAPLYGAGLREGSFVSLPNAGNQWSTSYLRAELVLQIIGPSEQWVSQRQEDLLAKVVEVSDAQQSSVTAQDARIKVASVPLTKQIFHVLPSRTAVISAYVALVIAALMVGGWAAVALDRVSSTRDKVPREQMLARVSHEGVEQ</sequence>
<accession>A0A2C8YQR2</accession>